<evidence type="ECO:0000313" key="2">
    <source>
        <dbReference type="Proteomes" id="UP001147782"/>
    </source>
</evidence>
<accession>A0A9W9RZM6</accession>
<protein>
    <submittedName>
        <fullName evidence="1">Cytochrome P450 E-class CYP52</fullName>
    </submittedName>
</protein>
<keyword evidence="2" id="KW-1185">Reference proteome</keyword>
<name>A0A9W9RZM6_9EURO</name>
<sequence>MYIFVLARTAAAVVIQILRMMLASWHHSRKARALGYGTLPLFPCNDVVGIDTLKQSPVADKKKLLPELSTRRIEIMSEQEGRYVTIYMLRNLDRDLVFTIDPKNV</sequence>
<evidence type="ECO:0000313" key="1">
    <source>
        <dbReference type="EMBL" id="KAJ5369337.1"/>
    </source>
</evidence>
<reference evidence="1" key="2">
    <citation type="journal article" date="2023" name="IMA Fungus">
        <title>Comparative genomic study of the Penicillium genus elucidates a diverse pangenome and 15 lateral gene transfer events.</title>
        <authorList>
            <person name="Petersen C."/>
            <person name="Sorensen T."/>
            <person name="Nielsen M.R."/>
            <person name="Sondergaard T.E."/>
            <person name="Sorensen J.L."/>
            <person name="Fitzpatrick D.A."/>
            <person name="Frisvad J.C."/>
            <person name="Nielsen K.L."/>
        </authorList>
    </citation>
    <scope>NUCLEOTIDE SEQUENCE</scope>
    <source>
        <strain evidence="1">IBT 29864</strain>
    </source>
</reference>
<dbReference type="Proteomes" id="UP001147782">
    <property type="component" value="Unassembled WGS sequence"/>
</dbReference>
<dbReference type="EMBL" id="JAPZBS010000007">
    <property type="protein sequence ID" value="KAJ5369337.1"/>
    <property type="molecule type" value="Genomic_DNA"/>
</dbReference>
<dbReference type="OrthoDB" id="10436958at2759"/>
<organism evidence="1 2">
    <name type="scientific">Penicillium cataractarum</name>
    <dbReference type="NCBI Taxonomy" id="2100454"/>
    <lineage>
        <taxon>Eukaryota</taxon>
        <taxon>Fungi</taxon>
        <taxon>Dikarya</taxon>
        <taxon>Ascomycota</taxon>
        <taxon>Pezizomycotina</taxon>
        <taxon>Eurotiomycetes</taxon>
        <taxon>Eurotiomycetidae</taxon>
        <taxon>Eurotiales</taxon>
        <taxon>Aspergillaceae</taxon>
        <taxon>Penicillium</taxon>
    </lineage>
</organism>
<gene>
    <name evidence="1" type="ORF">N7496_009097</name>
</gene>
<dbReference type="AlphaFoldDB" id="A0A9W9RZM6"/>
<dbReference type="RefSeq" id="XP_056554079.1">
    <property type="nucleotide sequence ID" value="XM_056702016.1"/>
</dbReference>
<comment type="caution">
    <text evidence="1">The sequence shown here is derived from an EMBL/GenBank/DDBJ whole genome shotgun (WGS) entry which is preliminary data.</text>
</comment>
<reference evidence="1" key="1">
    <citation type="submission" date="2022-11" db="EMBL/GenBank/DDBJ databases">
        <authorList>
            <person name="Petersen C."/>
        </authorList>
    </citation>
    <scope>NUCLEOTIDE SEQUENCE</scope>
    <source>
        <strain evidence="1">IBT 29864</strain>
    </source>
</reference>
<proteinExistence type="predicted"/>
<dbReference type="GeneID" id="81441195"/>